<protein>
    <submittedName>
        <fullName evidence="1">Uncharacterized protein</fullName>
    </submittedName>
</protein>
<dbReference type="EMBL" id="CWQY01000022">
    <property type="protein sequence ID" value="CSD01753.1"/>
    <property type="molecule type" value="Genomic_DNA"/>
</dbReference>
<sequence>MVDIRISTDCPFTRMLKRPSCGRRFSEISRFAINFKRSTKAEAIFTSWSKVSCNTPSIRWRKRSTLASGSICISEAPT</sequence>
<name>A0A655YIW0_VIBCL</name>
<proteinExistence type="predicted"/>
<dbReference type="AlphaFoldDB" id="A0A655YIW0"/>
<dbReference type="Proteomes" id="UP000041770">
    <property type="component" value="Unassembled WGS sequence"/>
</dbReference>
<accession>A0A655YIW0</accession>
<evidence type="ECO:0000313" key="1">
    <source>
        <dbReference type="EMBL" id="CSD01753.1"/>
    </source>
</evidence>
<reference evidence="1 2" key="1">
    <citation type="submission" date="2015-07" db="EMBL/GenBank/DDBJ databases">
        <authorList>
            <consortium name="Pathogen Informatics"/>
        </authorList>
    </citation>
    <scope>NUCLEOTIDE SEQUENCE [LARGE SCALE GENOMIC DNA]</scope>
    <source>
        <strain evidence="1 2">A316</strain>
    </source>
</reference>
<evidence type="ECO:0000313" key="2">
    <source>
        <dbReference type="Proteomes" id="UP000041770"/>
    </source>
</evidence>
<organism evidence="1 2">
    <name type="scientific">Vibrio cholerae</name>
    <dbReference type="NCBI Taxonomy" id="666"/>
    <lineage>
        <taxon>Bacteria</taxon>
        <taxon>Pseudomonadati</taxon>
        <taxon>Pseudomonadota</taxon>
        <taxon>Gammaproteobacteria</taxon>
        <taxon>Vibrionales</taxon>
        <taxon>Vibrionaceae</taxon>
        <taxon>Vibrio</taxon>
    </lineage>
</organism>
<gene>
    <name evidence="1" type="ORF">ERS013200_02909</name>
</gene>